<gene>
    <name evidence="1" type="ORF">MRB53_005946</name>
</gene>
<evidence type="ECO:0000313" key="1">
    <source>
        <dbReference type="EMBL" id="KAJ8644198.1"/>
    </source>
</evidence>
<name>A0ACC2MF22_PERAE</name>
<reference evidence="1 2" key="1">
    <citation type="journal article" date="2022" name="Hortic Res">
        <title>A haplotype resolved chromosomal level avocado genome allows analysis of novel avocado genes.</title>
        <authorList>
            <person name="Nath O."/>
            <person name="Fletcher S.J."/>
            <person name="Hayward A."/>
            <person name="Shaw L.M."/>
            <person name="Masouleh A.K."/>
            <person name="Furtado A."/>
            <person name="Henry R.J."/>
            <person name="Mitter N."/>
        </authorList>
    </citation>
    <scope>NUCLEOTIDE SEQUENCE [LARGE SCALE GENOMIC DNA]</scope>
    <source>
        <strain evidence="2">cv. Hass</strain>
    </source>
</reference>
<evidence type="ECO:0000313" key="2">
    <source>
        <dbReference type="Proteomes" id="UP001234297"/>
    </source>
</evidence>
<dbReference type="Proteomes" id="UP001234297">
    <property type="component" value="Chromosome 2"/>
</dbReference>
<keyword evidence="2" id="KW-1185">Reference proteome</keyword>
<protein>
    <submittedName>
        <fullName evidence="1">Uncharacterized protein</fullName>
    </submittedName>
</protein>
<comment type="caution">
    <text evidence="1">The sequence shown here is derived from an EMBL/GenBank/DDBJ whole genome shotgun (WGS) entry which is preliminary data.</text>
</comment>
<organism evidence="1 2">
    <name type="scientific">Persea americana</name>
    <name type="common">Avocado</name>
    <dbReference type="NCBI Taxonomy" id="3435"/>
    <lineage>
        <taxon>Eukaryota</taxon>
        <taxon>Viridiplantae</taxon>
        <taxon>Streptophyta</taxon>
        <taxon>Embryophyta</taxon>
        <taxon>Tracheophyta</taxon>
        <taxon>Spermatophyta</taxon>
        <taxon>Magnoliopsida</taxon>
        <taxon>Magnoliidae</taxon>
        <taxon>Laurales</taxon>
        <taxon>Lauraceae</taxon>
        <taxon>Persea</taxon>
    </lineage>
</organism>
<accession>A0ACC2MF22</accession>
<sequence>MRRSNSGVVGNPGSSSCGGVPRSSRQQASSNPTQTNITISSGIKCFGCGETGHRRSECKKRDKKALFADTDDGEEDDAYVGEEPAFDDTPDEEILEDALSRRSMLLTTMRVEVLGFDSFRDLLDTDPYFSVIMAAVRAVNQSSGFSLFQVVYSMLPHGPLDLIPLPSKIRAHGKAAEFVDGLQAIHKKLHDNLVQAATKYKMLADKKRRHVEFEIIEKINPNAYRLKLPTYIRTADVFNVKHLIPYFGDSSNDDAIDAFATSLSMPVASSFVSIRKKMLGP</sequence>
<proteinExistence type="predicted"/>
<dbReference type="EMBL" id="CM056810">
    <property type="protein sequence ID" value="KAJ8644198.1"/>
    <property type="molecule type" value="Genomic_DNA"/>
</dbReference>